<proteinExistence type="predicted"/>
<protein>
    <submittedName>
        <fullName evidence="2">Uncharacterized protein</fullName>
    </submittedName>
</protein>
<accession>A0A6C0J6S9</accession>
<keyword evidence="1" id="KW-0472">Membrane</keyword>
<keyword evidence="1" id="KW-1133">Transmembrane helix</keyword>
<sequence length="142" mass="17209">MKLNKNTLKILLIILIVFYVISTISYILKYIIIIIIILYILAYYRTKDYNIELFNCVTTYDFCDSEILTVENTVNILECFPKISQKIKRESENNKILIFRNYLRLFFDNVRHFNFNKIKQIYKDIEFTQSYIPQVYKILNCD</sequence>
<dbReference type="EMBL" id="MN740325">
    <property type="protein sequence ID" value="QHU00297.1"/>
    <property type="molecule type" value="Genomic_DNA"/>
</dbReference>
<keyword evidence="1" id="KW-0812">Transmembrane</keyword>
<evidence type="ECO:0000313" key="2">
    <source>
        <dbReference type="EMBL" id="QHU00297.1"/>
    </source>
</evidence>
<reference evidence="2" key="1">
    <citation type="journal article" date="2020" name="Nature">
        <title>Giant virus diversity and host interactions through global metagenomics.</title>
        <authorList>
            <person name="Schulz F."/>
            <person name="Roux S."/>
            <person name="Paez-Espino D."/>
            <person name="Jungbluth S."/>
            <person name="Walsh D.A."/>
            <person name="Denef V.J."/>
            <person name="McMahon K.D."/>
            <person name="Konstantinidis K.T."/>
            <person name="Eloe-Fadrosh E.A."/>
            <person name="Kyrpides N.C."/>
            <person name="Woyke T."/>
        </authorList>
    </citation>
    <scope>NUCLEOTIDE SEQUENCE</scope>
    <source>
        <strain evidence="2">GVMAG-M-3300025860-12</strain>
    </source>
</reference>
<evidence type="ECO:0000256" key="1">
    <source>
        <dbReference type="SAM" id="Phobius"/>
    </source>
</evidence>
<name>A0A6C0J6S9_9ZZZZ</name>
<dbReference type="AlphaFoldDB" id="A0A6C0J6S9"/>
<feature type="transmembrane region" description="Helical" evidence="1">
    <location>
        <begin position="12"/>
        <end position="44"/>
    </location>
</feature>
<organism evidence="2">
    <name type="scientific">viral metagenome</name>
    <dbReference type="NCBI Taxonomy" id="1070528"/>
    <lineage>
        <taxon>unclassified sequences</taxon>
        <taxon>metagenomes</taxon>
        <taxon>organismal metagenomes</taxon>
    </lineage>
</organism>